<dbReference type="PANTHER" id="PTHR33376:SF7">
    <property type="entry name" value="C4-DICARBOXYLATE-BINDING PROTEIN DCTB"/>
    <property type="match status" value="1"/>
</dbReference>
<evidence type="ECO:0008006" key="7">
    <source>
        <dbReference type="Google" id="ProtNLM"/>
    </source>
</evidence>
<comment type="caution">
    <text evidence="5">The sequence shown here is derived from an EMBL/GenBank/DDBJ whole genome shotgun (WGS) entry which is preliminary data.</text>
</comment>
<dbReference type="Pfam" id="PF03480">
    <property type="entry name" value="DctP"/>
    <property type="match status" value="1"/>
</dbReference>
<evidence type="ECO:0000256" key="3">
    <source>
        <dbReference type="ARBA" id="ARBA00022729"/>
    </source>
</evidence>
<dbReference type="Gene3D" id="3.40.190.170">
    <property type="entry name" value="Bacterial extracellular solute-binding protein, family 7"/>
    <property type="match status" value="1"/>
</dbReference>
<evidence type="ECO:0000313" key="6">
    <source>
        <dbReference type="Proteomes" id="UP000253570"/>
    </source>
</evidence>
<protein>
    <recommendedName>
        <fullName evidence="7">C4-dicarboxylate ABC transporter substrate-binding protein</fullName>
    </recommendedName>
</protein>
<reference evidence="5 6" key="1">
    <citation type="journal article" date="2018" name="Microbiome">
        <title>Fine metagenomic profile of the Mediterranean stratified and mixed water columns revealed by assembly and recruitment.</title>
        <authorList>
            <person name="Haro-Moreno J.M."/>
            <person name="Lopez-Perez M."/>
            <person name="De La Torre J.R."/>
            <person name="Picazo A."/>
            <person name="Camacho A."/>
            <person name="Rodriguez-Valera F."/>
        </authorList>
    </citation>
    <scope>NUCLEOTIDE SEQUENCE [LARGE SCALE GENOMIC DNA]</scope>
    <source>
        <strain evidence="5">MED-G57</strain>
    </source>
</reference>
<dbReference type="Proteomes" id="UP000253570">
    <property type="component" value="Unassembled WGS sequence"/>
</dbReference>
<evidence type="ECO:0000256" key="2">
    <source>
        <dbReference type="ARBA" id="ARBA00022448"/>
    </source>
</evidence>
<proteinExistence type="inferred from homology"/>
<evidence type="ECO:0000256" key="4">
    <source>
        <dbReference type="SAM" id="SignalP"/>
    </source>
</evidence>
<feature type="signal peptide" evidence="4">
    <location>
        <begin position="1"/>
        <end position="27"/>
    </location>
</feature>
<dbReference type="GO" id="GO:0055085">
    <property type="term" value="P:transmembrane transport"/>
    <property type="evidence" value="ECO:0007669"/>
    <property type="project" value="InterPro"/>
</dbReference>
<accession>A0A368DS99</accession>
<sequence length="357" mass="39918">MMKSKNWVVTFALVLAFVVTTTASASADKIKLRIGSGHPTGVVYAGLMQNYFQPMVADRVAAETDHEIQWIEGYSGSIVKNTEVLEGVQNGIVDIGGMCYCFEPSNLPLHAFQVMLPFGTMNPITSLRIAQKVYAQEPYLTDVFEDKFDQVLLARITDQGYNLGTTFPWTDLSELEGEKIAGAGLNLNWLEYAGITPVQGTLTEAYTGLATNLYEGWVMFPSAWVNLKLYEHGDHYTLIGFGAMTWHGLTINKDTHDRLPEDVLQIIKESALEYEEKVGIFNHKQYPEYLNTLEEEITVTELSAEVRAAWAESLRDWPQSVATDLESKGLPAIKVLNLALDAAESQGYKWPVRYEVK</sequence>
<dbReference type="AlphaFoldDB" id="A0A368DS99"/>
<feature type="chain" id="PRO_5016992467" description="C4-dicarboxylate ABC transporter substrate-binding protein" evidence="4">
    <location>
        <begin position="28"/>
        <end position="357"/>
    </location>
</feature>
<evidence type="ECO:0000313" key="5">
    <source>
        <dbReference type="EMBL" id="RCL74707.1"/>
    </source>
</evidence>
<evidence type="ECO:0000256" key="1">
    <source>
        <dbReference type="ARBA" id="ARBA00009023"/>
    </source>
</evidence>
<keyword evidence="3 4" id="KW-0732">Signal</keyword>
<name>A0A368DS99_9PROT</name>
<organism evidence="5 6">
    <name type="scientific">PS1 clade bacterium</name>
    <dbReference type="NCBI Taxonomy" id="2175152"/>
    <lineage>
        <taxon>Bacteria</taxon>
        <taxon>Pseudomonadati</taxon>
        <taxon>Pseudomonadota</taxon>
        <taxon>Alphaproteobacteria</taxon>
        <taxon>PS1 clade</taxon>
    </lineage>
</organism>
<keyword evidence="2" id="KW-0813">Transport</keyword>
<gene>
    <name evidence="5" type="ORF">DBW71_00760</name>
</gene>
<dbReference type="InterPro" id="IPR038404">
    <property type="entry name" value="TRAP_DctP_sf"/>
</dbReference>
<dbReference type="PANTHER" id="PTHR33376">
    <property type="match status" value="1"/>
</dbReference>
<comment type="similarity">
    <text evidence="1">Belongs to the bacterial solute-binding protein 7 family.</text>
</comment>
<dbReference type="EMBL" id="QOQD01000001">
    <property type="protein sequence ID" value="RCL74707.1"/>
    <property type="molecule type" value="Genomic_DNA"/>
</dbReference>
<dbReference type="InterPro" id="IPR018389">
    <property type="entry name" value="DctP_fam"/>
</dbReference>